<comment type="caution">
    <text evidence="2">The sequence shown here is derived from an EMBL/GenBank/DDBJ whole genome shotgun (WGS) entry which is preliminary data.</text>
</comment>
<dbReference type="EMBL" id="JABAHT010000213">
    <property type="protein sequence ID" value="KAF4660972.1"/>
    <property type="molecule type" value="Genomic_DNA"/>
</dbReference>
<feature type="region of interest" description="Disordered" evidence="1">
    <location>
        <begin position="89"/>
        <end position="361"/>
    </location>
</feature>
<feature type="compositionally biased region" description="Basic and acidic residues" evidence="1">
    <location>
        <begin position="263"/>
        <end position="283"/>
    </location>
</feature>
<evidence type="ECO:0000256" key="1">
    <source>
        <dbReference type="SAM" id="MobiDB-lite"/>
    </source>
</evidence>
<feature type="compositionally biased region" description="Basic and acidic residues" evidence="1">
    <location>
        <begin position="489"/>
        <end position="503"/>
    </location>
</feature>
<dbReference type="AlphaFoldDB" id="A0A7J6LNU3"/>
<evidence type="ECO:0000313" key="3">
    <source>
        <dbReference type="Proteomes" id="UP000570595"/>
    </source>
</evidence>
<dbReference type="Proteomes" id="UP000570595">
    <property type="component" value="Unassembled WGS sequence"/>
</dbReference>
<proteinExistence type="predicted"/>
<feature type="compositionally biased region" description="Basic and acidic residues" evidence="1">
    <location>
        <begin position="550"/>
        <end position="559"/>
    </location>
</feature>
<organism evidence="2 3">
    <name type="scientific">Perkinsus olseni</name>
    <name type="common">Perkinsus atlanticus</name>
    <dbReference type="NCBI Taxonomy" id="32597"/>
    <lineage>
        <taxon>Eukaryota</taxon>
        <taxon>Sar</taxon>
        <taxon>Alveolata</taxon>
        <taxon>Perkinsozoa</taxon>
        <taxon>Perkinsea</taxon>
        <taxon>Perkinsida</taxon>
        <taxon>Perkinsidae</taxon>
        <taxon>Perkinsus</taxon>
    </lineage>
</organism>
<sequence length="601" mass="65720">MEGNCSPRYSVLGQFAFSMATSKTVAASALDFGFLRLVYSHARQLRLKRKEAAGGGVEKGGLRQVILDVAQGVRKASRTRRFLGGGAYDRGARGCSEEKHGSARIVARKEGGSRGRCEENTMTPDEGQWKAGSDVDDDERTGASKEEVTDRKKGKREKLSGESAQLRRRLARRSADGGKSPRNTSLVLTKGSQRSRARERVIGKPRQANLRRASDSKRIGGSDVARRGVDESSKRAGESAGYLTTGASPSGVRKPGRSSTKPRSLDEKNNRFAVGEKEGRNADGVESASRSKGSDRNHTQSGSPRRAGKLSRPNAMPRSSDGENHASDADQNLAGADRLRNGKQGEEIAGGRSKSDAKVGWGKKSRLTNSGLRCMFLMSDACQGLNATTSVEGLLELHALLKLVEPRVHEFKGLSVAFWQYLKHLLGCCEERLSWGRDMDILREIQMYWADHVGWYEGRTKRTRIGCRSAVLERSKVADGDTSAPPAGCKEHDEMKGDGRHGGVAESSEPISDSEERPRTRNMRPQWLRPPLGRNPQQPTPGCVLLRRRSPPDGDRPDLETDSIEDVIASNVGVETVFQLSRLGGKDFRTQNDRTGFCHGP</sequence>
<feature type="compositionally biased region" description="Basic and acidic residues" evidence="1">
    <location>
        <begin position="212"/>
        <end position="237"/>
    </location>
</feature>
<feature type="compositionally biased region" description="Basic and acidic residues" evidence="1">
    <location>
        <begin position="90"/>
        <end position="119"/>
    </location>
</feature>
<accession>A0A7J6LNU3</accession>
<feature type="region of interest" description="Disordered" evidence="1">
    <location>
        <begin position="475"/>
        <end position="562"/>
    </location>
</feature>
<dbReference type="OrthoDB" id="449343at2759"/>
<evidence type="ECO:0000313" key="2">
    <source>
        <dbReference type="EMBL" id="KAF4660972.1"/>
    </source>
</evidence>
<protein>
    <submittedName>
        <fullName evidence="2">Uncharacterized protein</fullName>
    </submittedName>
</protein>
<feature type="compositionally biased region" description="Polar residues" evidence="1">
    <location>
        <begin position="181"/>
        <end position="194"/>
    </location>
</feature>
<feature type="compositionally biased region" description="Basic and acidic residues" evidence="1">
    <location>
        <begin position="337"/>
        <end position="346"/>
    </location>
</feature>
<name>A0A7J6LNU3_PEROL</name>
<feature type="compositionally biased region" description="Basic and acidic residues" evidence="1">
    <location>
        <begin position="140"/>
        <end position="151"/>
    </location>
</feature>
<reference evidence="2 3" key="1">
    <citation type="submission" date="2020-04" db="EMBL/GenBank/DDBJ databases">
        <title>Perkinsus olseni comparative genomics.</title>
        <authorList>
            <person name="Bogema D.R."/>
        </authorList>
    </citation>
    <scope>NUCLEOTIDE SEQUENCE [LARGE SCALE GENOMIC DNA]</scope>
    <source>
        <strain evidence="2">ATCC PRA-179</strain>
    </source>
</reference>
<gene>
    <name evidence="2" type="ORF">FOZ61_003643</name>
</gene>